<dbReference type="EMBL" id="JADBGQ010000008">
    <property type="protein sequence ID" value="KAG5382936.1"/>
    <property type="molecule type" value="Genomic_DNA"/>
</dbReference>
<evidence type="ECO:0000313" key="1">
    <source>
        <dbReference type="EMBL" id="KAG5382936.1"/>
    </source>
</evidence>
<protein>
    <submittedName>
        <fullName evidence="1">Uncharacterized protein</fullName>
    </submittedName>
</protein>
<accession>A0ABQ7L8M9</accession>
<comment type="caution">
    <text evidence="1">The sequence shown here is derived from an EMBL/GenBank/DDBJ whole genome shotgun (WGS) entry which is preliminary data.</text>
</comment>
<organism evidence="1 2">
    <name type="scientific">Brassica rapa subsp. trilocularis</name>
    <dbReference type="NCBI Taxonomy" id="1813537"/>
    <lineage>
        <taxon>Eukaryota</taxon>
        <taxon>Viridiplantae</taxon>
        <taxon>Streptophyta</taxon>
        <taxon>Embryophyta</taxon>
        <taxon>Tracheophyta</taxon>
        <taxon>Spermatophyta</taxon>
        <taxon>Magnoliopsida</taxon>
        <taxon>eudicotyledons</taxon>
        <taxon>Gunneridae</taxon>
        <taxon>Pentapetalae</taxon>
        <taxon>rosids</taxon>
        <taxon>malvids</taxon>
        <taxon>Brassicales</taxon>
        <taxon>Brassicaceae</taxon>
        <taxon>Brassiceae</taxon>
        <taxon>Brassica</taxon>
    </lineage>
</organism>
<sequence>MTICDPFRRPWPINTCGRVELVRKNRGPLFVGLAGVIPTFHFHRGEVERRVWRLKMERKNRTATGIGIEKEDLRLRPRPSRNHIL</sequence>
<evidence type="ECO:0000313" key="2">
    <source>
        <dbReference type="Proteomes" id="UP000823674"/>
    </source>
</evidence>
<proteinExistence type="predicted"/>
<gene>
    <name evidence="1" type="primary">A09p018690.1_BraROA</name>
    <name evidence="1" type="ORF">IGI04_034406</name>
</gene>
<dbReference type="Proteomes" id="UP000823674">
    <property type="component" value="Chromosome A09"/>
</dbReference>
<keyword evidence="2" id="KW-1185">Reference proteome</keyword>
<name>A0ABQ7L8M9_BRACM</name>
<reference evidence="1 2" key="1">
    <citation type="submission" date="2021-03" db="EMBL/GenBank/DDBJ databases">
        <authorList>
            <person name="King G.J."/>
            <person name="Bancroft I."/>
            <person name="Baten A."/>
            <person name="Bloomfield J."/>
            <person name="Borpatragohain P."/>
            <person name="He Z."/>
            <person name="Irish N."/>
            <person name="Irwin J."/>
            <person name="Liu K."/>
            <person name="Mauleon R.P."/>
            <person name="Moore J."/>
            <person name="Morris R."/>
            <person name="Ostergaard L."/>
            <person name="Wang B."/>
            <person name="Wells R."/>
        </authorList>
    </citation>
    <scope>NUCLEOTIDE SEQUENCE [LARGE SCALE GENOMIC DNA]</scope>
    <source>
        <strain evidence="1">R-o-18</strain>
        <tissue evidence="1">Leaf</tissue>
    </source>
</reference>